<comment type="caution">
    <text evidence="2">The sequence shown here is derived from an EMBL/GenBank/DDBJ whole genome shotgun (WGS) entry which is preliminary data.</text>
</comment>
<dbReference type="EMBL" id="VIRS01000065">
    <property type="protein sequence ID" value="TQS39593.1"/>
    <property type="molecule type" value="Genomic_DNA"/>
</dbReference>
<dbReference type="PROSITE" id="PS50801">
    <property type="entry name" value="STAS"/>
    <property type="match status" value="1"/>
</dbReference>
<protein>
    <submittedName>
        <fullName evidence="2">STAS domain-containing protein</fullName>
    </submittedName>
</protein>
<gene>
    <name evidence="2" type="ORF">FL583_39215</name>
</gene>
<feature type="domain" description="STAS" evidence="1">
    <location>
        <begin position="25"/>
        <end position="113"/>
    </location>
</feature>
<dbReference type="OrthoDB" id="5196285at2"/>
<dbReference type="InParanoid" id="A0A545AE61"/>
<dbReference type="InterPro" id="IPR036513">
    <property type="entry name" value="STAS_dom_sf"/>
</dbReference>
<dbReference type="Proteomes" id="UP000317982">
    <property type="component" value="Unassembled WGS sequence"/>
</dbReference>
<organism evidence="2 3">
    <name type="scientific">Cryptosporangium phraense</name>
    <dbReference type="NCBI Taxonomy" id="2593070"/>
    <lineage>
        <taxon>Bacteria</taxon>
        <taxon>Bacillati</taxon>
        <taxon>Actinomycetota</taxon>
        <taxon>Actinomycetes</taxon>
        <taxon>Cryptosporangiales</taxon>
        <taxon>Cryptosporangiaceae</taxon>
        <taxon>Cryptosporangium</taxon>
    </lineage>
</organism>
<dbReference type="CDD" id="cd07043">
    <property type="entry name" value="STAS_anti-anti-sigma_factors"/>
    <property type="match status" value="1"/>
</dbReference>
<reference evidence="2 3" key="1">
    <citation type="submission" date="2019-07" db="EMBL/GenBank/DDBJ databases">
        <title>Cryptosporangium phraense sp. nov., isolated from plant litter.</title>
        <authorList>
            <person name="Suriyachadkun C."/>
        </authorList>
    </citation>
    <scope>NUCLEOTIDE SEQUENCE [LARGE SCALE GENOMIC DNA]</scope>
    <source>
        <strain evidence="2 3">A-T 5661</strain>
    </source>
</reference>
<dbReference type="InterPro" id="IPR002645">
    <property type="entry name" value="STAS_dom"/>
</dbReference>
<accession>A0A545AE61</accession>
<name>A0A545AE61_9ACTN</name>
<dbReference type="SUPFAM" id="SSF52091">
    <property type="entry name" value="SpoIIaa-like"/>
    <property type="match status" value="1"/>
</dbReference>
<evidence type="ECO:0000259" key="1">
    <source>
        <dbReference type="PROSITE" id="PS50801"/>
    </source>
</evidence>
<keyword evidence="3" id="KW-1185">Reference proteome</keyword>
<sequence length="113" mass="12235">MVDTLYGPGVLDVARVVEEDQCYALFLLTGDIDEIVAPRLLEQLVTAARLPEIDLVIVDLIRVDFCGASGANCLDAAHRAAGRHGAELVLTRPSQFVRRVLQITGLAHLVADE</sequence>
<dbReference type="RefSeq" id="WP_142709997.1">
    <property type="nucleotide sequence ID" value="NZ_VIRS01000065.1"/>
</dbReference>
<dbReference type="AlphaFoldDB" id="A0A545AE61"/>
<dbReference type="Gene3D" id="3.30.750.24">
    <property type="entry name" value="STAS domain"/>
    <property type="match status" value="1"/>
</dbReference>
<evidence type="ECO:0000313" key="3">
    <source>
        <dbReference type="Proteomes" id="UP000317982"/>
    </source>
</evidence>
<dbReference type="Pfam" id="PF01740">
    <property type="entry name" value="STAS"/>
    <property type="match status" value="1"/>
</dbReference>
<evidence type="ECO:0000313" key="2">
    <source>
        <dbReference type="EMBL" id="TQS39593.1"/>
    </source>
</evidence>
<proteinExistence type="predicted"/>